<evidence type="ECO:0000256" key="1">
    <source>
        <dbReference type="SAM" id="SignalP"/>
    </source>
</evidence>
<dbReference type="AlphaFoldDB" id="A0A432WQ76"/>
<evidence type="ECO:0000313" key="3">
    <source>
        <dbReference type="Proteomes" id="UP000286934"/>
    </source>
</evidence>
<reference evidence="3" key="1">
    <citation type="journal article" date="2018" name="Front. Microbiol.">
        <title>Genome-Based Analysis Reveals the Taxonomy and Diversity of the Family Idiomarinaceae.</title>
        <authorList>
            <person name="Liu Y."/>
            <person name="Lai Q."/>
            <person name="Shao Z."/>
        </authorList>
    </citation>
    <scope>NUCLEOTIDE SEQUENCE [LARGE SCALE GENOMIC DNA]</scope>
    <source>
        <strain evidence="3">AIS</strain>
    </source>
</reference>
<dbReference type="EMBL" id="PIPP01000005">
    <property type="protein sequence ID" value="RUO35925.1"/>
    <property type="molecule type" value="Genomic_DNA"/>
</dbReference>
<dbReference type="InterPro" id="IPR007939">
    <property type="entry name" value="Cu-R_B_prcur"/>
</dbReference>
<feature type="chain" id="PRO_5019261258" evidence="1">
    <location>
        <begin position="26"/>
        <end position="237"/>
    </location>
</feature>
<dbReference type="GO" id="GO:0005507">
    <property type="term" value="F:copper ion binding"/>
    <property type="evidence" value="ECO:0007669"/>
    <property type="project" value="InterPro"/>
</dbReference>
<protein>
    <submittedName>
        <fullName evidence="2">Copper resistance protein CopB</fullName>
    </submittedName>
</protein>
<gene>
    <name evidence="2" type="ORF">CWE13_10260</name>
</gene>
<dbReference type="GO" id="GO:0009279">
    <property type="term" value="C:cell outer membrane"/>
    <property type="evidence" value="ECO:0007669"/>
    <property type="project" value="InterPro"/>
</dbReference>
<comment type="caution">
    <text evidence="2">The sequence shown here is derived from an EMBL/GenBank/DDBJ whole genome shotgun (WGS) entry which is preliminary data.</text>
</comment>
<feature type="signal peptide" evidence="1">
    <location>
        <begin position="1"/>
        <end position="25"/>
    </location>
</feature>
<dbReference type="GO" id="GO:0006878">
    <property type="term" value="P:intracellular copper ion homeostasis"/>
    <property type="evidence" value="ECO:0007669"/>
    <property type="project" value="InterPro"/>
</dbReference>
<dbReference type="Pfam" id="PF05275">
    <property type="entry name" value="CopB"/>
    <property type="match status" value="1"/>
</dbReference>
<accession>A0A432WQ76</accession>
<organism evidence="2 3">
    <name type="scientific">Aliidiomarina shirensis</name>
    <dbReference type="NCBI Taxonomy" id="1048642"/>
    <lineage>
        <taxon>Bacteria</taxon>
        <taxon>Pseudomonadati</taxon>
        <taxon>Pseudomonadota</taxon>
        <taxon>Gammaproteobacteria</taxon>
        <taxon>Alteromonadales</taxon>
        <taxon>Idiomarinaceae</taxon>
        <taxon>Aliidiomarina</taxon>
    </lineage>
</organism>
<evidence type="ECO:0000313" key="2">
    <source>
        <dbReference type="EMBL" id="RUO35925.1"/>
    </source>
</evidence>
<proteinExistence type="predicted"/>
<sequence>MKNINVKGFTLSLIAALFMSGFAQAGGGDDPLLTKVMFDEVERGVGSNDPTSFNIQAWVGKDINKFWLKTKGEYEDADDKELEIQALYSRAIAPYWDAQIGVRVDLEPSPSRSWAVLGLQGLAPYFFEIDAALFIGDEGRTAMRVSAEYEMLLTQKLILSPEVKVNFYGQNDADLGIGSGLSDLSTGLRLRYEIKREFAPYIGVEWARKFGNTAEFARNEGKKVEGTQVVIGLKAWF</sequence>
<keyword evidence="3" id="KW-1185">Reference proteome</keyword>
<dbReference type="OrthoDB" id="9778934at2"/>
<dbReference type="Proteomes" id="UP000286934">
    <property type="component" value="Unassembled WGS sequence"/>
</dbReference>
<name>A0A432WQ76_9GAMM</name>
<keyword evidence="1" id="KW-0732">Signal</keyword>
<dbReference type="RefSeq" id="WP_126808339.1">
    <property type="nucleotide sequence ID" value="NZ_PIPP01000005.1"/>
</dbReference>